<dbReference type="InterPro" id="IPR051413">
    <property type="entry name" value="K/Na_HCN_channel"/>
</dbReference>
<evidence type="ECO:0000259" key="12">
    <source>
        <dbReference type="PROSITE" id="PS50042"/>
    </source>
</evidence>
<keyword evidence="6" id="KW-0406">Ion transport</keyword>
<reference evidence="14" key="1">
    <citation type="submission" date="2021-01" db="EMBL/GenBank/DDBJ databases">
        <authorList>
            <person name="Corre E."/>
            <person name="Pelletier E."/>
            <person name="Niang G."/>
            <person name="Scheremetjew M."/>
            <person name="Finn R."/>
            <person name="Kale V."/>
            <person name="Holt S."/>
            <person name="Cochrane G."/>
            <person name="Meng A."/>
            <person name="Brown T."/>
            <person name="Cohen L."/>
        </authorList>
    </citation>
    <scope>NUCLEOTIDE SEQUENCE</scope>
    <source>
        <strain evidence="14">NIES-2562</strain>
    </source>
</reference>
<dbReference type="SMART" id="SM00054">
    <property type="entry name" value="EFh"/>
    <property type="match status" value="2"/>
</dbReference>
<dbReference type="InterPro" id="IPR018490">
    <property type="entry name" value="cNMP-bd_dom_sf"/>
</dbReference>
<dbReference type="FunFam" id="1.10.287.630:FF:000001">
    <property type="entry name" value="Cyclic nucleotide-gated channel alpha 3"/>
    <property type="match status" value="1"/>
</dbReference>
<evidence type="ECO:0000256" key="6">
    <source>
        <dbReference type="ARBA" id="ARBA00023065"/>
    </source>
</evidence>
<dbReference type="Pfam" id="PF13499">
    <property type="entry name" value="EF-hand_7"/>
    <property type="match status" value="1"/>
</dbReference>
<feature type="compositionally biased region" description="Basic and acidic residues" evidence="10">
    <location>
        <begin position="876"/>
        <end position="897"/>
    </location>
</feature>
<protein>
    <recommendedName>
        <fullName evidence="15">Calmodulin</fullName>
    </recommendedName>
</protein>
<dbReference type="PANTHER" id="PTHR45689:SF5">
    <property type="entry name" value="I[[H]] CHANNEL, ISOFORM E"/>
    <property type="match status" value="1"/>
</dbReference>
<dbReference type="Pfam" id="PF00027">
    <property type="entry name" value="cNMP_binding"/>
    <property type="match status" value="1"/>
</dbReference>
<comment type="subcellular location">
    <subcellularLocation>
        <location evidence="1">Membrane</location>
        <topology evidence="1">Multi-pass membrane protein</topology>
    </subcellularLocation>
</comment>
<dbReference type="PROSITE" id="PS00889">
    <property type="entry name" value="CNMP_BINDING_2"/>
    <property type="match status" value="1"/>
</dbReference>
<feature type="transmembrane region" description="Helical" evidence="11">
    <location>
        <begin position="488"/>
        <end position="505"/>
    </location>
</feature>
<feature type="compositionally biased region" description="Gly residues" evidence="10">
    <location>
        <begin position="944"/>
        <end position="953"/>
    </location>
</feature>
<evidence type="ECO:0000256" key="8">
    <source>
        <dbReference type="ARBA" id="ARBA00023286"/>
    </source>
</evidence>
<dbReference type="InterPro" id="IPR011992">
    <property type="entry name" value="EF-hand-dom_pair"/>
</dbReference>
<evidence type="ECO:0000256" key="10">
    <source>
        <dbReference type="SAM" id="MobiDB-lite"/>
    </source>
</evidence>
<evidence type="ECO:0000313" key="14">
    <source>
        <dbReference type="EMBL" id="CAE0244286.1"/>
    </source>
</evidence>
<feature type="compositionally biased region" description="Polar residues" evidence="10">
    <location>
        <begin position="21"/>
        <end position="30"/>
    </location>
</feature>
<dbReference type="SUPFAM" id="SSF51206">
    <property type="entry name" value="cAMP-binding domain-like"/>
    <property type="match status" value="1"/>
</dbReference>
<dbReference type="GO" id="GO:0035725">
    <property type="term" value="P:sodium ion transmembrane transport"/>
    <property type="evidence" value="ECO:0007669"/>
    <property type="project" value="TreeGrafter"/>
</dbReference>
<feature type="region of interest" description="Disordered" evidence="10">
    <location>
        <begin position="189"/>
        <end position="228"/>
    </location>
</feature>
<feature type="compositionally biased region" description="Basic and acidic residues" evidence="10">
    <location>
        <begin position="804"/>
        <end position="818"/>
    </location>
</feature>
<keyword evidence="4" id="KW-0106">Calcium</keyword>
<feature type="transmembrane region" description="Helical" evidence="11">
    <location>
        <begin position="441"/>
        <end position="468"/>
    </location>
</feature>
<feature type="domain" description="Cyclic nucleotide-binding" evidence="12">
    <location>
        <begin position="619"/>
        <end position="725"/>
    </location>
</feature>
<feature type="domain" description="EF-hand" evidence="13">
    <location>
        <begin position="93"/>
        <end position="128"/>
    </location>
</feature>
<keyword evidence="5 11" id="KW-1133">Transmembrane helix</keyword>
<dbReference type="InterPro" id="IPR000595">
    <property type="entry name" value="cNMP-bd_dom"/>
</dbReference>
<dbReference type="CDD" id="cd00051">
    <property type="entry name" value="EFh"/>
    <property type="match status" value="1"/>
</dbReference>
<dbReference type="GO" id="GO:0098855">
    <property type="term" value="C:HCN channel complex"/>
    <property type="evidence" value="ECO:0007669"/>
    <property type="project" value="TreeGrafter"/>
</dbReference>
<dbReference type="GO" id="GO:0005249">
    <property type="term" value="F:voltage-gated potassium channel activity"/>
    <property type="evidence" value="ECO:0007669"/>
    <property type="project" value="TreeGrafter"/>
</dbReference>
<dbReference type="Gene3D" id="2.60.120.10">
    <property type="entry name" value="Jelly Rolls"/>
    <property type="match status" value="1"/>
</dbReference>
<evidence type="ECO:0000259" key="13">
    <source>
        <dbReference type="PROSITE" id="PS50222"/>
    </source>
</evidence>
<feature type="compositionally biased region" description="Basic residues" evidence="10">
    <location>
        <begin position="71"/>
        <end position="82"/>
    </location>
</feature>
<dbReference type="Gene3D" id="1.10.238.10">
    <property type="entry name" value="EF-hand"/>
    <property type="match status" value="1"/>
</dbReference>
<gene>
    <name evidence="14" type="ORF">PBIL07802_LOCUS6461</name>
</gene>
<dbReference type="PROSITE" id="PS00018">
    <property type="entry name" value="EF_HAND_1"/>
    <property type="match status" value="1"/>
</dbReference>
<keyword evidence="2" id="KW-0813">Transport</keyword>
<evidence type="ECO:0000256" key="9">
    <source>
        <dbReference type="ARBA" id="ARBA00023303"/>
    </source>
</evidence>
<accession>A0A7S3G236</accession>
<feature type="region of interest" description="Disordered" evidence="10">
    <location>
        <begin position="20"/>
        <end position="91"/>
    </location>
</feature>
<dbReference type="GO" id="GO:0003254">
    <property type="term" value="P:regulation of membrane depolarization"/>
    <property type="evidence" value="ECO:0007669"/>
    <property type="project" value="TreeGrafter"/>
</dbReference>
<evidence type="ECO:0000256" key="3">
    <source>
        <dbReference type="ARBA" id="ARBA00022692"/>
    </source>
</evidence>
<dbReference type="Gene3D" id="1.10.287.630">
    <property type="entry name" value="Helix hairpin bin"/>
    <property type="match status" value="1"/>
</dbReference>
<dbReference type="SUPFAM" id="SSF81324">
    <property type="entry name" value="Voltage-gated potassium channels"/>
    <property type="match status" value="1"/>
</dbReference>
<evidence type="ECO:0000256" key="11">
    <source>
        <dbReference type="SAM" id="Phobius"/>
    </source>
</evidence>
<dbReference type="PROSITE" id="PS50222">
    <property type="entry name" value="EF_HAND_2"/>
    <property type="match status" value="1"/>
</dbReference>
<keyword evidence="9" id="KW-0407">Ion channel</keyword>
<feature type="region of interest" description="Disordered" evidence="10">
    <location>
        <begin position="797"/>
        <end position="1121"/>
    </location>
</feature>
<dbReference type="AlphaFoldDB" id="A0A7S3G236"/>
<keyword evidence="3 11" id="KW-0812">Transmembrane</keyword>
<dbReference type="SUPFAM" id="SSF47473">
    <property type="entry name" value="EF-hand"/>
    <property type="match status" value="1"/>
</dbReference>
<dbReference type="CDD" id="cd00038">
    <property type="entry name" value="CAP_ED"/>
    <property type="match status" value="1"/>
</dbReference>
<dbReference type="GO" id="GO:0005509">
    <property type="term" value="F:calcium ion binding"/>
    <property type="evidence" value="ECO:0007669"/>
    <property type="project" value="InterPro"/>
</dbReference>
<dbReference type="InterPro" id="IPR018488">
    <property type="entry name" value="cNMP-bd_CS"/>
</dbReference>
<dbReference type="PROSITE" id="PS00888">
    <property type="entry name" value="CNMP_BINDING_1"/>
    <property type="match status" value="1"/>
</dbReference>
<name>A0A7S3G236_9EUKA</name>
<dbReference type="InterPro" id="IPR014710">
    <property type="entry name" value="RmlC-like_jellyroll"/>
</dbReference>
<dbReference type="Pfam" id="PF00520">
    <property type="entry name" value="Ion_trans"/>
    <property type="match status" value="1"/>
</dbReference>
<keyword evidence="8" id="KW-1071">Ligand-gated ion channel</keyword>
<evidence type="ECO:0000256" key="5">
    <source>
        <dbReference type="ARBA" id="ARBA00022989"/>
    </source>
</evidence>
<dbReference type="InterPro" id="IPR002048">
    <property type="entry name" value="EF_hand_dom"/>
</dbReference>
<feature type="transmembrane region" description="Helical" evidence="11">
    <location>
        <begin position="276"/>
        <end position="295"/>
    </location>
</feature>
<dbReference type="EMBL" id="HBIB01010130">
    <property type="protein sequence ID" value="CAE0244286.1"/>
    <property type="molecule type" value="Transcribed_RNA"/>
</dbReference>
<feature type="compositionally biased region" description="Gly residues" evidence="10">
    <location>
        <begin position="992"/>
        <end position="1001"/>
    </location>
</feature>
<sequence length="1145" mass="128404">MGKLFGGKKVHADMVRAPSLPTIQEASESGSAVGRERVRPAPIRVTASERRLESGDLTGVNPINRDEKEGKKKKKFGSKKSSKQIQKRDTLDEHEAQLKKLFQEFDVDGSGALDRVELEGVFSALGYTQEEAVKFSEEFMVMADKDLSDSVNFDELREFIATVRLLRGQGKRGAAKEVMAEAQREFRDAEEEEQNAMRRKFKASTPMTRRGRRRSSTAMSSDSGRRGSWMNDFVQKLFGTDENARQKRVMDREKKHSIDRPFLIDPHSSFRTAWDILIMVLILWTSVVLPFRLAFVEDATFANQTIVNETQNASRTLIEIDFWFFADTVQDSLFLIDIILNFRTAYFDDGVLIVSLKKIGKKYLKGWFFIDLLSTIPLDYIVLLANSDQDLANLLTLPSLLRLLRLIRLVKLLRLMRFARLFRYFRRWEDRIRIRSGILRIVKLVFMVLMFAHWNACIQFLAAALGEFLEQSWVVRVNIVHAPPMEQWSWAMFNVLSHMLSIGYGREAPFYVYEVWLTAVSMLMGATFYAVFIGNISILLLSFDTSGSLFNEKMQLAEEYMNFRNLPSGLRRRLREYYKYKWNGKKAFDEQTILSGLSQSLRTDINIFICRDLIYSVPFFHSSDPGFVRSVVSLLTPTFYLPTDLIIREGELAYEMFFIREGDVEVFTGRGDVCTDLSKGSYFGEIALLLDCKRTASIRALTHAEIFCLERRNYKSLMAEYPDIQDAMNRIARIRLEKLEEHKAMRTGYRVTRNETHKFLGAALGMNNNAAHMQSMTPNSGVGGGYGMGMGYSSDAGMMMSGNDESKFESGRDRREGGGDEESEKETDEAPKRPNPTPPTKEEEMGIIPKRGNGDVAGNVLRRSREEPLHYTSPGDRGRGGRHHEGDEEEEEQRRGEEGEEEIDEEEGVVVMPEELNGSRLKTEEKGFTSHAGRGKAWAHARSNGGGGNGGGSSPKVTIVSPSAVQRLRKEGAGSPRSPSSPARDGKKSEGGRGSGGGGSGLKLVPPTSPPAAAGEHQQKSRANTLKSPPKRSSRGEEEGGEEERERGSGGGGRGEGEGSPSHPQELSPNTRNQAQYKSGTTFLPILQDALSTTLEGTPPPPSNRGGRRGHRRTIQMPSGIEEELLRVTSSTYDGADHPPPPLRT</sequence>
<evidence type="ECO:0000256" key="4">
    <source>
        <dbReference type="ARBA" id="ARBA00022837"/>
    </source>
</evidence>
<proteinExistence type="predicted"/>
<evidence type="ECO:0000256" key="1">
    <source>
        <dbReference type="ARBA" id="ARBA00004141"/>
    </source>
</evidence>
<dbReference type="Gene3D" id="1.10.287.70">
    <property type="match status" value="1"/>
</dbReference>
<evidence type="ECO:0008006" key="15">
    <source>
        <dbReference type="Google" id="ProtNLM"/>
    </source>
</evidence>
<feature type="compositionally biased region" description="Polar residues" evidence="10">
    <location>
        <begin position="1062"/>
        <end position="1082"/>
    </location>
</feature>
<dbReference type="SMART" id="SM00100">
    <property type="entry name" value="cNMP"/>
    <property type="match status" value="1"/>
</dbReference>
<feature type="transmembrane region" description="Helical" evidence="11">
    <location>
        <begin position="517"/>
        <end position="543"/>
    </location>
</feature>
<feature type="compositionally biased region" description="Acidic residues" evidence="10">
    <location>
        <begin position="898"/>
        <end position="908"/>
    </location>
</feature>
<evidence type="ECO:0000256" key="2">
    <source>
        <dbReference type="ARBA" id="ARBA00022448"/>
    </source>
</evidence>
<dbReference type="InterPro" id="IPR018247">
    <property type="entry name" value="EF_Hand_1_Ca_BS"/>
</dbReference>
<keyword evidence="7 11" id="KW-0472">Membrane</keyword>
<dbReference type="InterPro" id="IPR005821">
    <property type="entry name" value="Ion_trans_dom"/>
</dbReference>
<feature type="compositionally biased region" description="Basic and acidic residues" evidence="10">
    <location>
        <begin position="1034"/>
        <end position="1048"/>
    </location>
</feature>
<dbReference type="PROSITE" id="PS50042">
    <property type="entry name" value="CNMP_BINDING_3"/>
    <property type="match status" value="1"/>
</dbReference>
<evidence type="ECO:0000256" key="7">
    <source>
        <dbReference type="ARBA" id="ARBA00023136"/>
    </source>
</evidence>
<organism evidence="14">
    <name type="scientific">Palpitomonas bilix</name>
    <dbReference type="NCBI Taxonomy" id="652834"/>
    <lineage>
        <taxon>Eukaryota</taxon>
        <taxon>Eukaryota incertae sedis</taxon>
    </lineage>
</organism>
<feature type="compositionally biased region" description="Low complexity" evidence="10">
    <location>
        <begin position="973"/>
        <end position="983"/>
    </location>
</feature>
<dbReference type="PANTHER" id="PTHR45689">
    <property type="entry name" value="I[[H]] CHANNEL, ISOFORM E"/>
    <property type="match status" value="1"/>
</dbReference>